<dbReference type="GO" id="GO:0004523">
    <property type="term" value="F:RNA-DNA hybrid ribonuclease activity"/>
    <property type="evidence" value="ECO:0007669"/>
    <property type="project" value="InterPro"/>
</dbReference>
<accession>A0A922JAK8</accession>
<feature type="domain" description="RNase H type-1" evidence="1">
    <location>
        <begin position="332"/>
        <end position="438"/>
    </location>
</feature>
<sequence>MNQALLAKTGWDMCERQLGLWYEILRSKDLGTSDFLQVQQCQSDSYFWKGILHTRDTITKGRCIQINNGLTTNIWAAPWVPTKENFKPIPLQGMDQAHPDLMVLDLITGNPRHWDTRKMQDLFEQESTTEILKIPLPIFSQIQDRIVWAPSQNGKFSVKTTYQVITNGQESSYQPVSQSLFKARVNEVISISVSDECPMCNQAEENTLHLFIKCPIARILWSQSSWPLNLEALPISSISDWIKMIISPHAELGLQASEIHSFQLFAAISLDFIWKQRNDIVHNQLQFNIEEAKIQLNHIYLNYKDSWNTKQKDKQAIWQPPPPNFLSYSFDVAIRDTFSTLLSIQTDKIQSQNPLVAETTTTLLATKMAASSKHTQVIFEGDSQLVLSAISDQSSALNWYISNIIKDIQHLYASNSLWSFVKIHRSVNRCTHSVAQWAATNLVFGSIPLNGSFHFFLFDPSSTL</sequence>
<dbReference type="Pfam" id="PF13456">
    <property type="entry name" value="RVT_3"/>
    <property type="match status" value="1"/>
</dbReference>
<gene>
    <name evidence="2" type="ORF">I3842_08G147300</name>
</gene>
<dbReference type="InterPro" id="IPR002156">
    <property type="entry name" value="RNaseH_domain"/>
</dbReference>
<proteinExistence type="predicted"/>
<dbReference type="GO" id="GO:0003676">
    <property type="term" value="F:nucleic acid binding"/>
    <property type="evidence" value="ECO:0007669"/>
    <property type="project" value="InterPro"/>
</dbReference>
<protein>
    <recommendedName>
        <fullName evidence="1">RNase H type-1 domain-containing protein</fullName>
    </recommendedName>
</protein>
<dbReference type="PANTHER" id="PTHR47723:SF21">
    <property type="entry name" value="POLYNUCLEOTIDYL TRANSFERASE, RIBONUCLEASE H-LIKE SUPERFAMILY PROTEIN"/>
    <property type="match status" value="1"/>
</dbReference>
<evidence type="ECO:0000259" key="1">
    <source>
        <dbReference type="Pfam" id="PF13456"/>
    </source>
</evidence>
<name>A0A922JAK8_CARIL</name>
<comment type="caution">
    <text evidence="2">The sequence shown here is derived from an EMBL/GenBank/DDBJ whole genome shotgun (WGS) entry which is preliminary data.</text>
</comment>
<dbReference type="AlphaFoldDB" id="A0A922JAK8"/>
<dbReference type="Proteomes" id="UP000811246">
    <property type="component" value="Chromosome 8"/>
</dbReference>
<reference evidence="2" key="1">
    <citation type="submission" date="2021-01" db="EMBL/GenBank/DDBJ databases">
        <authorList>
            <person name="Lovell J.T."/>
            <person name="Bentley N."/>
            <person name="Bhattarai G."/>
            <person name="Jenkins J.W."/>
            <person name="Sreedasyam A."/>
            <person name="Alarcon Y."/>
            <person name="Bock C."/>
            <person name="Boston L."/>
            <person name="Carlson J."/>
            <person name="Cervantes K."/>
            <person name="Clermont K."/>
            <person name="Krom N."/>
            <person name="Kubenka K."/>
            <person name="Mamidi S."/>
            <person name="Mattison C."/>
            <person name="Monteros M."/>
            <person name="Pisani C."/>
            <person name="Plott C."/>
            <person name="Rajasekar S."/>
            <person name="Rhein H.S."/>
            <person name="Rohla C."/>
            <person name="Song M."/>
            <person name="Hilaire R.S."/>
            <person name="Shu S."/>
            <person name="Wells L."/>
            <person name="Wang X."/>
            <person name="Webber J."/>
            <person name="Heerema R.J."/>
            <person name="Klein P."/>
            <person name="Conner P."/>
            <person name="Grauke L."/>
            <person name="Grimwood J."/>
            <person name="Schmutz J."/>
            <person name="Randall J.J."/>
        </authorList>
    </citation>
    <scope>NUCLEOTIDE SEQUENCE</scope>
    <source>
        <tissue evidence="2">Leaf</tissue>
    </source>
</reference>
<dbReference type="InterPro" id="IPR053151">
    <property type="entry name" value="RNase_H-like"/>
</dbReference>
<evidence type="ECO:0000313" key="3">
    <source>
        <dbReference type="Proteomes" id="UP000811246"/>
    </source>
</evidence>
<evidence type="ECO:0000313" key="2">
    <source>
        <dbReference type="EMBL" id="KAG6701091.1"/>
    </source>
</evidence>
<dbReference type="EMBL" id="CM031832">
    <property type="protein sequence ID" value="KAG6701091.1"/>
    <property type="molecule type" value="Genomic_DNA"/>
</dbReference>
<organism evidence="2 3">
    <name type="scientific">Carya illinoinensis</name>
    <name type="common">Pecan</name>
    <dbReference type="NCBI Taxonomy" id="32201"/>
    <lineage>
        <taxon>Eukaryota</taxon>
        <taxon>Viridiplantae</taxon>
        <taxon>Streptophyta</taxon>
        <taxon>Embryophyta</taxon>
        <taxon>Tracheophyta</taxon>
        <taxon>Spermatophyta</taxon>
        <taxon>Magnoliopsida</taxon>
        <taxon>eudicotyledons</taxon>
        <taxon>Gunneridae</taxon>
        <taxon>Pentapetalae</taxon>
        <taxon>rosids</taxon>
        <taxon>fabids</taxon>
        <taxon>Fagales</taxon>
        <taxon>Juglandaceae</taxon>
        <taxon>Carya</taxon>
    </lineage>
</organism>
<dbReference type="PANTHER" id="PTHR47723">
    <property type="entry name" value="OS05G0353850 PROTEIN"/>
    <property type="match status" value="1"/>
</dbReference>